<evidence type="ECO:0000256" key="4">
    <source>
        <dbReference type="ARBA" id="ARBA00023277"/>
    </source>
</evidence>
<evidence type="ECO:0000256" key="5">
    <source>
        <dbReference type="ARBA" id="ARBA00023295"/>
    </source>
</evidence>
<evidence type="ECO:0000313" key="11">
    <source>
        <dbReference type="Proteomes" id="UP000193920"/>
    </source>
</evidence>
<dbReference type="Proteomes" id="UP000193920">
    <property type="component" value="Unassembled WGS sequence"/>
</dbReference>
<keyword evidence="5 7" id="KW-0326">Glycosidase</keyword>
<gene>
    <name evidence="10" type="ORF">LY90DRAFT_404396</name>
</gene>
<dbReference type="InterPro" id="IPR017853">
    <property type="entry name" value="GH"/>
</dbReference>
<dbReference type="GO" id="GO:0000272">
    <property type="term" value="P:polysaccharide catabolic process"/>
    <property type="evidence" value="ECO:0007669"/>
    <property type="project" value="UniProtKB-KW"/>
</dbReference>
<accession>A0A1Y2EL62</accession>
<evidence type="ECO:0000256" key="8">
    <source>
        <dbReference type="RuleBase" id="RU004453"/>
    </source>
</evidence>
<dbReference type="SUPFAM" id="SSF54556">
    <property type="entry name" value="Chitinase insertion domain"/>
    <property type="match status" value="1"/>
</dbReference>
<feature type="domain" description="GH18" evidence="9">
    <location>
        <begin position="30"/>
        <end position="412"/>
    </location>
</feature>
<dbReference type="GO" id="GO:0008843">
    <property type="term" value="F:endochitinase activity"/>
    <property type="evidence" value="ECO:0007669"/>
    <property type="project" value="UniProtKB-EC"/>
</dbReference>
<dbReference type="GO" id="GO:0006032">
    <property type="term" value="P:chitin catabolic process"/>
    <property type="evidence" value="ECO:0007669"/>
    <property type="project" value="UniProtKB-KW"/>
</dbReference>
<evidence type="ECO:0000313" key="10">
    <source>
        <dbReference type="EMBL" id="ORY72271.1"/>
    </source>
</evidence>
<dbReference type="InterPro" id="IPR001579">
    <property type="entry name" value="Glyco_hydro_18_chit_AS"/>
</dbReference>
<dbReference type="STRING" id="1754190.A0A1Y2EL62"/>
<proteinExistence type="inferred from homology"/>
<evidence type="ECO:0000256" key="6">
    <source>
        <dbReference type="ARBA" id="ARBA00023326"/>
    </source>
</evidence>
<dbReference type="Pfam" id="PF00704">
    <property type="entry name" value="Glyco_hydro_18"/>
    <property type="match status" value="1"/>
</dbReference>
<comment type="similarity">
    <text evidence="8">Belongs to the glycosyl hydrolase 18 family.</text>
</comment>
<dbReference type="Gene3D" id="3.20.20.80">
    <property type="entry name" value="Glycosidases"/>
    <property type="match status" value="1"/>
</dbReference>
<dbReference type="InterPro" id="IPR011583">
    <property type="entry name" value="Chitinase_II/V-like_cat"/>
</dbReference>
<organism evidence="10 11">
    <name type="scientific">Neocallimastix californiae</name>
    <dbReference type="NCBI Taxonomy" id="1754190"/>
    <lineage>
        <taxon>Eukaryota</taxon>
        <taxon>Fungi</taxon>
        <taxon>Fungi incertae sedis</taxon>
        <taxon>Chytridiomycota</taxon>
        <taxon>Chytridiomycota incertae sedis</taxon>
        <taxon>Neocallimastigomycetes</taxon>
        <taxon>Neocallimastigales</taxon>
        <taxon>Neocallimastigaceae</taxon>
        <taxon>Neocallimastix</taxon>
    </lineage>
</organism>
<evidence type="ECO:0000256" key="7">
    <source>
        <dbReference type="RuleBase" id="RU000489"/>
    </source>
</evidence>
<dbReference type="AlphaFoldDB" id="A0A1Y2EL62"/>
<dbReference type="OrthoDB" id="73875at2759"/>
<dbReference type="GO" id="GO:0008061">
    <property type="term" value="F:chitin binding"/>
    <property type="evidence" value="ECO:0007669"/>
    <property type="project" value="InterPro"/>
</dbReference>
<dbReference type="InterPro" id="IPR001223">
    <property type="entry name" value="Glyco_hydro18_cat"/>
</dbReference>
<keyword evidence="6" id="KW-0624">Polysaccharide degradation</keyword>
<evidence type="ECO:0000256" key="1">
    <source>
        <dbReference type="ARBA" id="ARBA00000822"/>
    </source>
</evidence>
<keyword evidence="11" id="KW-1185">Reference proteome</keyword>
<dbReference type="PANTHER" id="PTHR11177:SF317">
    <property type="entry name" value="CHITINASE 12-RELATED"/>
    <property type="match status" value="1"/>
</dbReference>
<dbReference type="SMART" id="SM00636">
    <property type="entry name" value="Glyco_18"/>
    <property type="match status" value="1"/>
</dbReference>
<dbReference type="PROSITE" id="PS01095">
    <property type="entry name" value="GH18_1"/>
    <property type="match status" value="1"/>
</dbReference>
<dbReference type="GO" id="GO:0005576">
    <property type="term" value="C:extracellular region"/>
    <property type="evidence" value="ECO:0007669"/>
    <property type="project" value="TreeGrafter"/>
</dbReference>
<protein>
    <submittedName>
        <fullName evidence="10">Glycoside hydrolase</fullName>
    </submittedName>
</protein>
<evidence type="ECO:0000256" key="2">
    <source>
        <dbReference type="ARBA" id="ARBA00022801"/>
    </source>
</evidence>
<dbReference type="SUPFAM" id="SSF51445">
    <property type="entry name" value="(Trans)glycosidases"/>
    <property type="match status" value="1"/>
</dbReference>
<sequence>MTINKDTTEEKKDLDYEFQLSTKTYSNCSKIVVGYYTEWRYYALPPSKLPFDKLTHINYAFGRIDPNTFGITGFSSNILSDVANYAHKNNVKILLSIGGWSGSEFFTKMTSSIVNMKAFVQSVVETVNYYELDGIDIDWEYPGREGYNNKLVQTNDTPNYLILLKKLRDALGDEKLITGAVSSTPFQQNGVVLNDLSEFAFYFNFINIMAYDFSGNWSYLTSHHESFDIPEKGHRFSFKNSIQNWVNKGFPPEKIVVGVGAYGRSWIVNSKINFGMFQTFNKNVIDRENDSNSLWKDYCHQTELIYSSTYRYKYIYKYILSMEDSRNVKADQESNSIIQYDCWLRVWDSTAQAPYLFNTKFNNVISYDDPQSLKEKSKYILENGFAGVMMWELDGDTEDWILINTMNDVLCQ</sequence>
<dbReference type="InterPro" id="IPR050314">
    <property type="entry name" value="Glycosyl_Hydrlase_18"/>
</dbReference>
<name>A0A1Y2EL62_9FUNG</name>
<keyword evidence="2 7" id="KW-0378">Hydrolase</keyword>
<evidence type="ECO:0000256" key="3">
    <source>
        <dbReference type="ARBA" id="ARBA00023024"/>
    </source>
</evidence>
<dbReference type="EMBL" id="MCOG01000040">
    <property type="protein sequence ID" value="ORY72271.1"/>
    <property type="molecule type" value="Genomic_DNA"/>
</dbReference>
<dbReference type="PANTHER" id="PTHR11177">
    <property type="entry name" value="CHITINASE"/>
    <property type="match status" value="1"/>
</dbReference>
<dbReference type="PROSITE" id="PS51910">
    <property type="entry name" value="GH18_2"/>
    <property type="match status" value="1"/>
</dbReference>
<reference evidence="10 11" key="1">
    <citation type="submission" date="2016-08" db="EMBL/GenBank/DDBJ databases">
        <title>A Parts List for Fungal Cellulosomes Revealed by Comparative Genomics.</title>
        <authorList>
            <consortium name="DOE Joint Genome Institute"/>
            <person name="Haitjema C.H."/>
            <person name="Gilmore S.P."/>
            <person name="Henske J.K."/>
            <person name="Solomon K.V."/>
            <person name="De Groot R."/>
            <person name="Kuo A."/>
            <person name="Mondo S.J."/>
            <person name="Salamov A.A."/>
            <person name="Labutti K."/>
            <person name="Zhao Z."/>
            <person name="Chiniquy J."/>
            <person name="Barry K."/>
            <person name="Brewer H.M."/>
            <person name="Purvine S.O."/>
            <person name="Wright A.T."/>
            <person name="Boxma B."/>
            <person name="Van Alen T."/>
            <person name="Hackstein J.H."/>
            <person name="Baker S.E."/>
            <person name="Grigoriev I.V."/>
            <person name="O'Malley M.A."/>
        </authorList>
    </citation>
    <scope>NUCLEOTIDE SEQUENCE [LARGE SCALE GENOMIC DNA]</scope>
    <source>
        <strain evidence="10 11">G1</strain>
    </source>
</reference>
<dbReference type="InterPro" id="IPR029070">
    <property type="entry name" value="Chitinase_insertion_sf"/>
</dbReference>
<comment type="caution">
    <text evidence="10">The sequence shown here is derived from an EMBL/GenBank/DDBJ whole genome shotgun (WGS) entry which is preliminary data.</text>
</comment>
<keyword evidence="4" id="KW-0119">Carbohydrate metabolism</keyword>
<evidence type="ECO:0000259" key="9">
    <source>
        <dbReference type="PROSITE" id="PS51910"/>
    </source>
</evidence>
<dbReference type="Gene3D" id="3.10.50.10">
    <property type="match status" value="1"/>
</dbReference>
<comment type="catalytic activity">
    <reaction evidence="1">
        <text>Random endo-hydrolysis of N-acetyl-beta-D-glucosaminide (1-&gt;4)-beta-linkages in chitin and chitodextrins.</text>
        <dbReference type="EC" id="3.2.1.14"/>
    </reaction>
</comment>
<keyword evidence="3" id="KW-0146">Chitin degradation</keyword>